<evidence type="ECO:0000259" key="8">
    <source>
        <dbReference type="PROSITE" id="PS50106"/>
    </source>
</evidence>
<evidence type="ECO:0000256" key="5">
    <source>
        <dbReference type="RuleBase" id="RU004404"/>
    </source>
</evidence>
<evidence type="ECO:0000256" key="1">
    <source>
        <dbReference type="ARBA" id="ARBA00009179"/>
    </source>
</evidence>
<dbReference type="InterPro" id="IPR020992">
    <property type="entry name" value="Tail_Prtase_C"/>
</dbReference>
<dbReference type="EMBL" id="JAERPS020000001">
    <property type="protein sequence ID" value="MBZ9610739.1"/>
    <property type="molecule type" value="Genomic_DNA"/>
</dbReference>
<keyword evidence="7" id="KW-0732">Signal</keyword>
<dbReference type="Pfam" id="PF00595">
    <property type="entry name" value="PDZ"/>
    <property type="match status" value="1"/>
</dbReference>
<evidence type="ECO:0000256" key="4">
    <source>
        <dbReference type="ARBA" id="ARBA00022825"/>
    </source>
</evidence>
<dbReference type="SMART" id="SM00245">
    <property type="entry name" value="TSPc"/>
    <property type="match status" value="1"/>
</dbReference>
<gene>
    <name evidence="9" type="primary">prc</name>
    <name evidence="9" type="ORF">I4W93_003945</name>
</gene>
<dbReference type="InterPro" id="IPR001478">
    <property type="entry name" value="PDZ"/>
</dbReference>
<keyword evidence="4 5" id="KW-0720">Serine protease</keyword>
<dbReference type="PROSITE" id="PS50106">
    <property type="entry name" value="PDZ"/>
    <property type="match status" value="1"/>
</dbReference>
<dbReference type="EC" id="3.4.21.102" evidence="9"/>
<proteinExistence type="inferred from homology"/>
<feature type="coiled-coil region" evidence="6">
    <location>
        <begin position="606"/>
        <end position="633"/>
    </location>
</feature>
<feature type="chain" id="PRO_5047527958" evidence="7">
    <location>
        <begin position="20"/>
        <end position="674"/>
    </location>
</feature>
<dbReference type="CDD" id="cd06782">
    <property type="entry name" value="cpPDZ_CPP-like"/>
    <property type="match status" value="1"/>
</dbReference>
<evidence type="ECO:0000256" key="7">
    <source>
        <dbReference type="SAM" id="SignalP"/>
    </source>
</evidence>
<accession>A0ABS7X6B8</accession>
<dbReference type="Gene3D" id="3.90.226.10">
    <property type="entry name" value="2-enoyl-CoA Hydratase, Chain A, domain 1"/>
    <property type="match status" value="1"/>
</dbReference>
<evidence type="ECO:0000256" key="2">
    <source>
        <dbReference type="ARBA" id="ARBA00022670"/>
    </source>
</evidence>
<dbReference type="Gene3D" id="2.30.42.10">
    <property type="match status" value="1"/>
</dbReference>
<dbReference type="InterPro" id="IPR040573">
    <property type="entry name" value="TSP_N"/>
</dbReference>
<keyword evidence="3 5" id="KW-0378">Hydrolase</keyword>
<comment type="similarity">
    <text evidence="1 5">Belongs to the peptidase S41A family.</text>
</comment>
<sequence>MKKYSALATAFLIAFSLNAATEAEKYSLTLPTIAQDPQHATASKRITALFTRGHYSEVQLDDALSSKMFDTYLKNLDYYRNVLTKAEVASFEQYREQFDDGINKGNLSFAFDMFNHTLKQRAERFDYALQLLDKGFDFSSDDKYAYDREDAAWPVDTKELNEIWRQRVKFDALNLKLAGKNEEEIKTILAKRYRNTQKRLTQTESEDVFQLVMNSFARSIEAHTSYLSPRNADRFQQEMNLSLEGIGAVLRADEDYTVIQSLVPGGPADLTQKLKPKDKIIGVAQDKAEFVDVIGWRLDDVVDLIKGPKGSTVRLQVVGGSDIGTSQADIITIVRDKIRLEDRAAKAEVFKPVLSELEQKIGVISIPGFYNNLADDVKKLLAELNTEQVEGVIIDLRGNGGGSLQEATLLTGLFIDRGPVVQIREGDGKVSVSQDNDGVSFYDGPLTVMVDRYSASASEIFAAAMQDYGRALIVGEQTFGKGTVQQHRGLGRIYDMFESPLGSVQYTIAKFYRINGGSTQHKGVIPDIQFPTAIDPAEWGESTEEYALPWDSINAAVYTSLNDISQLVPALQQKHQARIAKEQEFQYLLGDITDFKKQQDEKTISLRESERIAERDTNKAKQLQRTNDRLKRLGLPVVTSVDDAPEKLEEIDPFLEEAANITVDLKAITRLAKQ</sequence>
<dbReference type="SMART" id="SM00228">
    <property type="entry name" value="PDZ"/>
    <property type="match status" value="1"/>
</dbReference>
<dbReference type="GO" id="GO:0004252">
    <property type="term" value="F:serine-type endopeptidase activity"/>
    <property type="evidence" value="ECO:0007669"/>
    <property type="project" value="UniProtKB-EC"/>
</dbReference>
<dbReference type="InterPro" id="IPR029045">
    <property type="entry name" value="ClpP/crotonase-like_dom_sf"/>
</dbReference>
<dbReference type="SUPFAM" id="SSF50156">
    <property type="entry name" value="PDZ domain-like"/>
    <property type="match status" value="1"/>
</dbReference>
<keyword evidence="2 5" id="KW-0645">Protease</keyword>
<protein>
    <submittedName>
        <fullName evidence="9">Carboxy terminal-processing peptidase</fullName>
        <ecNumber evidence="9">3.4.21.102</ecNumber>
    </submittedName>
</protein>
<dbReference type="Pfam" id="PF11818">
    <property type="entry name" value="DUF3340"/>
    <property type="match status" value="1"/>
</dbReference>
<dbReference type="Pfam" id="PF17804">
    <property type="entry name" value="TSP_NTD"/>
    <property type="match status" value="1"/>
</dbReference>
<keyword evidence="10" id="KW-1185">Reference proteome</keyword>
<dbReference type="RefSeq" id="WP_205310678.1">
    <property type="nucleotide sequence ID" value="NZ_JAERPS020000001.1"/>
</dbReference>
<dbReference type="PANTHER" id="PTHR32060:SF22">
    <property type="entry name" value="CARBOXYL-TERMINAL-PROCESSING PEPTIDASE 3, CHLOROPLASTIC"/>
    <property type="match status" value="1"/>
</dbReference>
<organism evidence="9 10">
    <name type="scientific">Rheinheimera maricola</name>
    <dbReference type="NCBI Taxonomy" id="2793282"/>
    <lineage>
        <taxon>Bacteria</taxon>
        <taxon>Pseudomonadati</taxon>
        <taxon>Pseudomonadota</taxon>
        <taxon>Gammaproteobacteria</taxon>
        <taxon>Chromatiales</taxon>
        <taxon>Chromatiaceae</taxon>
        <taxon>Rheinheimera</taxon>
    </lineage>
</organism>
<evidence type="ECO:0000256" key="6">
    <source>
        <dbReference type="SAM" id="Coils"/>
    </source>
</evidence>
<dbReference type="Proteomes" id="UP000663814">
    <property type="component" value="Unassembled WGS sequence"/>
</dbReference>
<dbReference type="Pfam" id="PF03572">
    <property type="entry name" value="Peptidase_S41"/>
    <property type="match status" value="1"/>
</dbReference>
<dbReference type="PANTHER" id="PTHR32060">
    <property type="entry name" value="TAIL-SPECIFIC PROTEASE"/>
    <property type="match status" value="1"/>
</dbReference>
<dbReference type="CDD" id="cd07560">
    <property type="entry name" value="Peptidase_S41_CPP"/>
    <property type="match status" value="1"/>
</dbReference>
<keyword evidence="6" id="KW-0175">Coiled coil</keyword>
<evidence type="ECO:0000313" key="10">
    <source>
        <dbReference type="Proteomes" id="UP000663814"/>
    </source>
</evidence>
<dbReference type="InterPro" id="IPR004447">
    <property type="entry name" value="Peptidase_S41A"/>
</dbReference>
<name>A0ABS7X6B8_9GAMM</name>
<dbReference type="NCBIfam" id="TIGR00225">
    <property type="entry name" value="prc"/>
    <property type="match status" value="1"/>
</dbReference>
<dbReference type="InterPro" id="IPR036034">
    <property type="entry name" value="PDZ_sf"/>
</dbReference>
<dbReference type="Gene3D" id="3.30.750.44">
    <property type="match status" value="1"/>
</dbReference>
<comment type="caution">
    <text evidence="9">The sequence shown here is derived from an EMBL/GenBank/DDBJ whole genome shotgun (WGS) entry which is preliminary data.</text>
</comment>
<dbReference type="SUPFAM" id="SSF52096">
    <property type="entry name" value="ClpP/crotonase"/>
    <property type="match status" value="1"/>
</dbReference>
<evidence type="ECO:0000256" key="3">
    <source>
        <dbReference type="ARBA" id="ARBA00022801"/>
    </source>
</evidence>
<feature type="signal peptide" evidence="7">
    <location>
        <begin position="1"/>
        <end position="19"/>
    </location>
</feature>
<reference evidence="9 10" key="1">
    <citation type="submission" date="2021-08" db="EMBL/GenBank/DDBJ databases">
        <title>Rheinheimera aquimaris sp. nov., isolated from seawater of the East Sea in Korea.</title>
        <authorList>
            <person name="Kim K.H."/>
            <person name="Wenting R."/>
            <person name="Kim K.R."/>
            <person name="Jeon C.O."/>
        </authorList>
    </citation>
    <scope>NUCLEOTIDE SEQUENCE [LARGE SCALE GENOMIC DNA]</scope>
    <source>
        <strain evidence="9 10">MA-13</strain>
    </source>
</reference>
<dbReference type="NCBIfam" id="NF008388">
    <property type="entry name" value="PRK11186.1"/>
    <property type="match status" value="1"/>
</dbReference>
<evidence type="ECO:0000313" key="9">
    <source>
        <dbReference type="EMBL" id="MBZ9610739.1"/>
    </source>
</evidence>
<feature type="domain" description="PDZ" evidence="8">
    <location>
        <begin position="246"/>
        <end position="306"/>
    </location>
</feature>
<dbReference type="InterPro" id="IPR005151">
    <property type="entry name" value="Tail-specific_protease"/>
</dbReference>